<gene>
    <name evidence="1" type="ORF">AMECASPLE_015181</name>
</gene>
<dbReference type="EMBL" id="JAHRIP010076295">
    <property type="protein sequence ID" value="MEQ2311003.1"/>
    <property type="molecule type" value="Genomic_DNA"/>
</dbReference>
<evidence type="ECO:0000313" key="1">
    <source>
        <dbReference type="EMBL" id="MEQ2311003.1"/>
    </source>
</evidence>
<proteinExistence type="predicted"/>
<sequence length="104" mass="11428">MNRLTFQFQRGWRMNRLHLQSPKGFAADLLGSAADLQGLVAGSSGFCIYLLSYTANLSMTGLLTACSEGPLLWWAVCLNSGSRRVDLQVTRLNFVVFLAPVLFG</sequence>
<reference evidence="1 2" key="1">
    <citation type="submission" date="2021-06" db="EMBL/GenBank/DDBJ databases">
        <authorList>
            <person name="Palmer J.M."/>
        </authorList>
    </citation>
    <scope>NUCLEOTIDE SEQUENCE [LARGE SCALE GENOMIC DNA]</scope>
    <source>
        <strain evidence="1 2">AS_MEX2019</strain>
        <tissue evidence="1">Muscle</tissue>
    </source>
</reference>
<comment type="caution">
    <text evidence="1">The sequence shown here is derived from an EMBL/GenBank/DDBJ whole genome shotgun (WGS) entry which is preliminary data.</text>
</comment>
<dbReference type="Proteomes" id="UP001469553">
    <property type="component" value="Unassembled WGS sequence"/>
</dbReference>
<keyword evidence="2" id="KW-1185">Reference proteome</keyword>
<name>A0ABV0ZXM0_9TELE</name>
<organism evidence="1 2">
    <name type="scientific">Ameca splendens</name>
    <dbReference type="NCBI Taxonomy" id="208324"/>
    <lineage>
        <taxon>Eukaryota</taxon>
        <taxon>Metazoa</taxon>
        <taxon>Chordata</taxon>
        <taxon>Craniata</taxon>
        <taxon>Vertebrata</taxon>
        <taxon>Euteleostomi</taxon>
        <taxon>Actinopterygii</taxon>
        <taxon>Neopterygii</taxon>
        <taxon>Teleostei</taxon>
        <taxon>Neoteleostei</taxon>
        <taxon>Acanthomorphata</taxon>
        <taxon>Ovalentaria</taxon>
        <taxon>Atherinomorphae</taxon>
        <taxon>Cyprinodontiformes</taxon>
        <taxon>Goodeidae</taxon>
        <taxon>Ameca</taxon>
    </lineage>
</organism>
<protein>
    <submittedName>
        <fullName evidence="1">Uncharacterized protein</fullName>
    </submittedName>
</protein>
<accession>A0ABV0ZXM0</accession>
<evidence type="ECO:0000313" key="2">
    <source>
        <dbReference type="Proteomes" id="UP001469553"/>
    </source>
</evidence>